<dbReference type="InterPro" id="IPR029058">
    <property type="entry name" value="AB_hydrolase_fold"/>
</dbReference>
<organism evidence="2 3">
    <name type="scientific">Paenibacillus montanisoli</name>
    <dbReference type="NCBI Taxonomy" id="2081970"/>
    <lineage>
        <taxon>Bacteria</taxon>
        <taxon>Bacillati</taxon>
        <taxon>Bacillota</taxon>
        <taxon>Bacilli</taxon>
        <taxon>Bacillales</taxon>
        <taxon>Paenibacillaceae</taxon>
        <taxon>Paenibacillus</taxon>
    </lineage>
</organism>
<evidence type="ECO:0000259" key="1">
    <source>
        <dbReference type="Pfam" id="PF05448"/>
    </source>
</evidence>
<dbReference type="PANTHER" id="PTHR22946">
    <property type="entry name" value="DIENELACTONE HYDROLASE DOMAIN-CONTAINING PROTEIN-RELATED"/>
    <property type="match status" value="1"/>
</dbReference>
<dbReference type="AlphaFoldDB" id="A0A328U7A6"/>
<comment type="caution">
    <text evidence="2">The sequence shown here is derived from an EMBL/GenBank/DDBJ whole genome shotgun (WGS) entry which is preliminary data.</text>
</comment>
<protein>
    <recommendedName>
        <fullName evidence="1">Acetyl xylan esterase domain-containing protein</fullName>
    </recommendedName>
</protein>
<dbReference type="Proteomes" id="UP000249260">
    <property type="component" value="Unassembled WGS sequence"/>
</dbReference>
<evidence type="ECO:0000313" key="2">
    <source>
        <dbReference type="EMBL" id="RAP75974.1"/>
    </source>
</evidence>
<keyword evidence="3" id="KW-1185">Reference proteome</keyword>
<reference evidence="2 3" key="1">
    <citation type="submission" date="2018-06" db="EMBL/GenBank/DDBJ databases">
        <title>Paenibacillus montanisoli sp. nov., isolated from mountain area soil.</title>
        <authorList>
            <person name="Wu M."/>
        </authorList>
    </citation>
    <scope>NUCLEOTIDE SEQUENCE [LARGE SCALE GENOMIC DNA]</scope>
    <source>
        <strain evidence="2 3">RA17</strain>
    </source>
</reference>
<dbReference type="SUPFAM" id="SSF53474">
    <property type="entry name" value="alpha/beta-Hydrolases"/>
    <property type="match status" value="1"/>
</dbReference>
<gene>
    <name evidence="2" type="ORF">DL346_11145</name>
</gene>
<name>A0A328U7A6_9BACL</name>
<evidence type="ECO:0000313" key="3">
    <source>
        <dbReference type="Proteomes" id="UP000249260"/>
    </source>
</evidence>
<feature type="domain" description="Acetyl xylan esterase" evidence="1">
    <location>
        <begin position="111"/>
        <end position="260"/>
    </location>
</feature>
<dbReference type="PANTHER" id="PTHR22946:SF8">
    <property type="entry name" value="ACETYL XYLAN ESTERASE DOMAIN-CONTAINING PROTEIN"/>
    <property type="match status" value="1"/>
</dbReference>
<dbReference type="InterPro" id="IPR008391">
    <property type="entry name" value="AXE1_dom"/>
</dbReference>
<dbReference type="EMBL" id="QLUW01000002">
    <property type="protein sequence ID" value="RAP75974.1"/>
    <property type="molecule type" value="Genomic_DNA"/>
</dbReference>
<dbReference type="OrthoDB" id="9805123at2"/>
<sequence>MRTFSLQEEQANRRRELSYIDDYPDIERFHSHPFRRYLDRLNADYLVKRKSALKQVNDKASAMAYRQQVRDAFRASVGPLPEEAGGSAFVTGTLDRGIYLIDKVCIETVAGLLATGSFYYPKQRSGPLPALLLFCGHANEGKAYGSYVSFCVEAVMNGFCVLTFDPIGQGERRVPQAGGSGDGAWMDPVAAHCFLDQKLSLLGEHLGAHMMRDNIAALSYLLSRPEVDATRIGVTGNSGGGTMSAYMGAYDDRIQAVAPCCYITELRSLLYRIMAQDAEQCLPGFMQRGLDHSDLVTAAAPKPYLIGAAMFDFFPIDGLRDAFIEAKKLYRLLEAEELLELYVSMKGHGFWHDMREQVLRFFCRTFQVAYQPDKAIDYERLPTETELLCMGLGEASSEFAADGTMQQIIREHLQSLPSKLEPGEVRERLKEMLQLPLDSDLRLSPLAVDENGGIAFESEEGMRISGSLHRFTTDRGTARICLAVGGMSEKGLEQAREAGYDAVFTIHPRGSGPAAMEKECTFGMFEPENASGYNARMLGRSLQGMRVADALAAISGLKQLRGFEKAEITLYGEEEHALTALYAAVLTGGIHRLRVAGLLESFRAFAEAKGHRYESGIIVPGLLCAFDIPDLVQVLQPGNVFVESWLDPMKKTVTTQHGGTWNR</sequence>
<proteinExistence type="predicted"/>
<dbReference type="InterPro" id="IPR050261">
    <property type="entry name" value="FrsA_esterase"/>
</dbReference>
<dbReference type="Pfam" id="PF05448">
    <property type="entry name" value="AXE1"/>
    <property type="match status" value="1"/>
</dbReference>
<accession>A0A328U7A6</accession>
<dbReference type="Gene3D" id="3.40.50.1820">
    <property type="entry name" value="alpha/beta hydrolase"/>
    <property type="match status" value="2"/>
</dbReference>
<dbReference type="RefSeq" id="WP_112882199.1">
    <property type="nucleotide sequence ID" value="NZ_QLUW01000002.1"/>
</dbReference>